<reference evidence="1 2" key="1">
    <citation type="submission" date="2019-12" db="EMBL/GenBank/DDBJ databases">
        <title>Comparative genomics gives insights into the taxonomy of the Azoarcus-Aromatoleum group and reveals separate origins of nif in the plant-associated Azoarcus and non-plant-associated Aromatoleum sub-groups.</title>
        <authorList>
            <person name="Lafos M."/>
            <person name="Maluk M."/>
            <person name="Batista M."/>
            <person name="Junghare M."/>
            <person name="Carmona M."/>
            <person name="Faoro H."/>
            <person name="Cruz L.M."/>
            <person name="Battistoni F."/>
            <person name="De Souza E."/>
            <person name="Pedrosa F."/>
            <person name="Chen W.-M."/>
            <person name="Poole P.S."/>
            <person name="Dixon R.A."/>
            <person name="James E.K."/>
        </authorList>
    </citation>
    <scope>NUCLEOTIDE SEQUENCE [LARGE SCALE GENOMIC DNA]</scope>
    <source>
        <strain evidence="1 2">Td21</strain>
    </source>
</reference>
<dbReference type="Pfam" id="PF14334">
    <property type="entry name" value="DUF4390"/>
    <property type="match status" value="1"/>
</dbReference>
<dbReference type="EMBL" id="WTVN01000002">
    <property type="protein sequence ID" value="NMG42664.1"/>
    <property type="molecule type" value="Genomic_DNA"/>
</dbReference>
<dbReference type="InterPro" id="IPR025500">
    <property type="entry name" value="DUF4390"/>
</dbReference>
<proteinExistence type="predicted"/>
<evidence type="ECO:0000313" key="2">
    <source>
        <dbReference type="Proteomes" id="UP000623795"/>
    </source>
</evidence>
<sequence>MPIMTGSTMRCWPSGPERLRRALAAFALCLLLPLAALAEGRIEHAEIVPGEEGYVVNADIDLELNPRLVDAVNRGVSLYFNAQFVIERDRWYWLDEQVAERTLNFRLTYNAITRSYRLSVGSFHQSFDSLDAAVRTMQRIRNWVIVPAGELKLGTTYRAALRFQLDTSLLPKPFQVTTIGSRDWTLATDWQRWSFLAGGPQ</sequence>
<comment type="caution">
    <text evidence="1">The sequence shown here is derived from an EMBL/GenBank/DDBJ whole genome shotgun (WGS) entry which is preliminary data.</text>
</comment>
<keyword evidence="2" id="KW-1185">Reference proteome</keyword>
<organism evidence="1 2">
    <name type="scientific">Aromatoleum toluvorans</name>
    <dbReference type="NCBI Taxonomy" id="92002"/>
    <lineage>
        <taxon>Bacteria</taxon>
        <taxon>Pseudomonadati</taxon>
        <taxon>Pseudomonadota</taxon>
        <taxon>Betaproteobacteria</taxon>
        <taxon>Rhodocyclales</taxon>
        <taxon>Rhodocyclaceae</taxon>
        <taxon>Aromatoleum</taxon>
    </lineage>
</organism>
<accession>A0ABX1PT84</accession>
<protein>
    <submittedName>
        <fullName evidence="1">DUF4390 domain-containing protein</fullName>
    </submittedName>
</protein>
<dbReference type="Proteomes" id="UP000623795">
    <property type="component" value="Unassembled WGS sequence"/>
</dbReference>
<gene>
    <name evidence="1" type="ORF">GPA22_02805</name>
</gene>
<name>A0ABX1PT84_9RHOO</name>
<evidence type="ECO:0000313" key="1">
    <source>
        <dbReference type="EMBL" id="NMG42664.1"/>
    </source>
</evidence>